<dbReference type="AlphaFoldDB" id="A0A9P8QAY4"/>
<proteinExistence type="predicted"/>
<evidence type="ECO:0000313" key="2">
    <source>
        <dbReference type="EMBL" id="KAH3687176.1"/>
    </source>
</evidence>
<dbReference type="EMBL" id="JAEUBG010000947">
    <property type="protein sequence ID" value="KAH3687176.1"/>
    <property type="molecule type" value="Genomic_DNA"/>
</dbReference>
<evidence type="ECO:0000313" key="3">
    <source>
        <dbReference type="Proteomes" id="UP000774326"/>
    </source>
</evidence>
<reference evidence="2" key="2">
    <citation type="submission" date="2021-01" db="EMBL/GenBank/DDBJ databases">
        <authorList>
            <person name="Schikora-Tamarit M.A."/>
        </authorList>
    </citation>
    <scope>NUCLEOTIDE SEQUENCE</scope>
    <source>
        <strain evidence="2">CBS2887</strain>
    </source>
</reference>
<organism evidence="2 3">
    <name type="scientific">Wickerhamomyces pijperi</name>
    <name type="common">Yeast</name>
    <name type="synonym">Pichia pijperi</name>
    <dbReference type="NCBI Taxonomy" id="599730"/>
    <lineage>
        <taxon>Eukaryota</taxon>
        <taxon>Fungi</taxon>
        <taxon>Dikarya</taxon>
        <taxon>Ascomycota</taxon>
        <taxon>Saccharomycotina</taxon>
        <taxon>Saccharomycetes</taxon>
        <taxon>Phaffomycetales</taxon>
        <taxon>Wickerhamomycetaceae</taxon>
        <taxon>Wickerhamomyces</taxon>
    </lineage>
</organism>
<protein>
    <submittedName>
        <fullName evidence="2">Uncharacterized protein</fullName>
    </submittedName>
</protein>
<keyword evidence="3" id="KW-1185">Reference proteome</keyword>
<comment type="caution">
    <text evidence="2">The sequence shown here is derived from an EMBL/GenBank/DDBJ whole genome shotgun (WGS) entry which is preliminary data.</text>
</comment>
<reference evidence="2" key="1">
    <citation type="journal article" date="2021" name="Open Biol.">
        <title>Shared evolutionary footprints suggest mitochondrial oxidative damage underlies multiple complex I losses in fungi.</title>
        <authorList>
            <person name="Schikora-Tamarit M.A."/>
            <person name="Marcet-Houben M."/>
            <person name="Nosek J."/>
            <person name="Gabaldon T."/>
        </authorList>
    </citation>
    <scope>NUCLEOTIDE SEQUENCE</scope>
    <source>
        <strain evidence="2">CBS2887</strain>
    </source>
</reference>
<evidence type="ECO:0000256" key="1">
    <source>
        <dbReference type="SAM" id="MobiDB-lite"/>
    </source>
</evidence>
<dbReference type="Proteomes" id="UP000774326">
    <property type="component" value="Unassembled WGS sequence"/>
</dbReference>
<feature type="compositionally biased region" description="Basic and acidic residues" evidence="1">
    <location>
        <begin position="165"/>
        <end position="176"/>
    </location>
</feature>
<gene>
    <name evidence="2" type="ORF">WICPIJ_001835</name>
</gene>
<name>A0A9P8QAY4_WICPI</name>
<accession>A0A9P8QAY4</accession>
<feature type="region of interest" description="Disordered" evidence="1">
    <location>
        <begin position="165"/>
        <end position="193"/>
    </location>
</feature>
<sequence>MLSTIPLPSQTKVLSFPTTTDPTEPQLIRDITNMTDLIDFKYIKTTSSLFEELRNLLDDYRTPFESRKSAQNFIYVLFITKLSLPQRKSLEFYVSEMIDCSHFENFNQKQEELVFWGEYPVIRNLTQVKEFIKLIDDERGVKIFEFIKALSLKDDLKEFDYQLGLGKRDRDGKGKEVEDDEADGTSTKRSRRY</sequence>